<dbReference type="PANTHER" id="PTHR43133:SF8">
    <property type="entry name" value="RNA POLYMERASE SIGMA FACTOR HI_1459-RELATED"/>
    <property type="match status" value="1"/>
</dbReference>
<comment type="caution">
    <text evidence="8">The sequence shown here is derived from an EMBL/GenBank/DDBJ whole genome shotgun (WGS) entry which is preliminary data.</text>
</comment>
<dbReference type="SUPFAM" id="SSF88946">
    <property type="entry name" value="Sigma2 domain of RNA polymerase sigma factors"/>
    <property type="match status" value="1"/>
</dbReference>
<dbReference type="EMBL" id="JACEFB010000013">
    <property type="protein sequence ID" value="MBA2227324.1"/>
    <property type="molecule type" value="Genomic_DNA"/>
</dbReference>
<dbReference type="InterPro" id="IPR013324">
    <property type="entry name" value="RNA_pol_sigma_r3/r4-like"/>
</dbReference>
<evidence type="ECO:0000256" key="5">
    <source>
        <dbReference type="ARBA" id="ARBA00023163"/>
    </source>
</evidence>
<evidence type="ECO:0000259" key="6">
    <source>
        <dbReference type="Pfam" id="PF04542"/>
    </source>
</evidence>
<dbReference type="Gene3D" id="1.10.10.10">
    <property type="entry name" value="Winged helix-like DNA-binding domain superfamily/Winged helix DNA-binding domain"/>
    <property type="match status" value="1"/>
</dbReference>
<evidence type="ECO:0000256" key="1">
    <source>
        <dbReference type="ARBA" id="ARBA00010641"/>
    </source>
</evidence>
<protein>
    <submittedName>
        <fullName evidence="8">Sigma-70 family RNA polymerase sigma factor</fullName>
    </submittedName>
</protein>
<dbReference type="InterPro" id="IPR007627">
    <property type="entry name" value="RNA_pol_sigma70_r2"/>
</dbReference>
<reference evidence="8 9" key="1">
    <citation type="submission" date="2020-07" db="EMBL/GenBank/DDBJ databases">
        <title>Thermogemmata thermophila gen. nov., sp. nov., a novel moderate thermophilic planctomycete from a Kamchatka hot spring.</title>
        <authorList>
            <person name="Elcheninov A.G."/>
            <person name="Podosokorskaya O.A."/>
            <person name="Kovaleva O.L."/>
            <person name="Novikov A."/>
            <person name="Bonch-Osmolovskaya E.A."/>
            <person name="Toshchakov S.V."/>
            <person name="Kublanov I.V."/>
        </authorList>
    </citation>
    <scope>NUCLEOTIDE SEQUENCE [LARGE SCALE GENOMIC DNA]</scope>
    <source>
        <strain evidence="8 9">2918</strain>
    </source>
</reference>
<dbReference type="Proteomes" id="UP000542342">
    <property type="component" value="Unassembled WGS sequence"/>
</dbReference>
<dbReference type="Pfam" id="PF04542">
    <property type="entry name" value="Sigma70_r2"/>
    <property type="match status" value="1"/>
</dbReference>
<proteinExistence type="inferred from homology"/>
<dbReference type="AlphaFoldDB" id="A0A7V8VFY6"/>
<organism evidence="8 9">
    <name type="scientific">Thermogemmata fonticola</name>
    <dbReference type="NCBI Taxonomy" id="2755323"/>
    <lineage>
        <taxon>Bacteria</taxon>
        <taxon>Pseudomonadati</taxon>
        <taxon>Planctomycetota</taxon>
        <taxon>Planctomycetia</taxon>
        <taxon>Gemmatales</taxon>
        <taxon>Gemmataceae</taxon>
        <taxon>Thermogemmata</taxon>
    </lineage>
</organism>
<keyword evidence="9" id="KW-1185">Reference proteome</keyword>
<dbReference type="InterPro" id="IPR013325">
    <property type="entry name" value="RNA_pol_sigma_r2"/>
</dbReference>
<keyword evidence="5" id="KW-0804">Transcription</keyword>
<dbReference type="NCBIfam" id="TIGR02937">
    <property type="entry name" value="sigma70-ECF"/>
    <property type="match status" value="1"/>
</dbReference>
<dbReference type="GO" id="GO:0006352">
    <property type="term" value="P:DNA-templated transcription initiation"/>
    <property type="evidence" value="ECO:0007669"/>
    <property type="project" value="InterPro"/>
</dbReference>
<feature type="domain" description="RNA polymerase sigma-70 region 2" evidence="6">
    <location>
        <begin position="23"/>
        <end position="87"/>
    </location>
</feature>
<dbReference type="InterPro" id="IPR036388">
    <property type="entry name" value="WH-like_DNA-bd_sf"/>
</dbReference>
<dbReference type="GO" id="GO:0016987">
    <property type="term" value="F:sigma factor activity"/>
    <property type="evidence" value="ECO:0007669"/>
    <property type="project" value="UniProtKB-KW"/>
</dbReference>
<evidence type="ECO:0000313" key="9">
    <source>
        <dbReference type="Proteomes" id="UP000542342"/>
    </source>
</evidence>
<dbReference type="Gene3D" id="1.10.1740.10">
    <property type="match status" value="1"/>
</dbReference>
<keyword evidence="3" id="KW-0731">Sigma factor</keyword>
<evidence type="ECO:0000259" key="7">
    <source>
        <dbReference type="Pfam" id="PF08281"/>
    </source>
</evidence>
<accession>A0A7V8VFY6</accession>
<name>A0A7V8VFY6_9BACT</name>
<gene>
    <name evidence="8" type="ORF">H0921_14280</name>
</gene>
<comment type="similarity">
    <text evidence="1">Belongs to the sigma-70 factor family. ECF subfamily.</text>
</comment>
<keyword evidence="2" id="KW-0805">Transcription regulation</keyword>
<dbReference type="SUPFAM" id="SSF88659">
    <property type="entry name" value="Sigma3 and sigma4 domains of RNA polymerase sigma factors"/>
    <property type="match status" value="1"/>
</dbReference>
<evidence type="ECO:0000256" key="4">
    <source>
        <dbReference type="ARBA" id="ARBA00023125"/>
    </source>
</evidence>
<evidence type="ECO:0000256" key="3">
    <source>
        <dbReference type="ARBA" id="ARBA00023082"/>
    </source>
</evidence>
<dbReference type="PANTHER" id="PTHR43133">
    <property type="entry name" value="RNA POLYMERASE ECF-TYPE SIGMA FACTO"/>
    <property type="match status" value="1"/>
</dbReference>
<feature type="domain" description="RNA polymerase sigma factor 70 region 4 type 2" evidence="7">
    <location>
        <begin position="122"/>
        <end position="173"/>
    </location>
</feature>
<evidence type="ECO:0000313" key="8">
    <source>
        <dbReference type="EMBL" id="MBA2227324.1"/>
    </source>
</evidence>
<dbReference type="InterPro" id="IPR039425">
    <property type="entry name" value="RNA_pol_sigma-70-like"/>
</dbReference>
<keyword evidence="4" id="KW-0238">DNA-binding</keyword>
<dbReference type="InterPro" id="IPR014284">
    <property type="entry name" value="RNA_pol_sigma-70_dom"/>
</dbReference>
<dbReference type="GO" id="GO:0003677">
    <property type="term" value="F:DNA binding"/>
    <property type="evidence" value="ECO:0007669"/>
    <property type="project" value="UniProtKB-KW"/>
</dbReference>
<dbReference type="InterPro" id="IPR013249">
    <property type="entry name" value="RNA_pol_sigma70_r4_t2"/>
</dbReference>
<sequence length="200" mass="23345">MGGHHSLPDSPRDSARRREFERLYAAYSREIWAIAYARWMDSHLALDIMQETFLRLWRQWEAGETIENPRAWLLRVARNLAEDMAKSAFRRHGTQSMEVLNGVVAPQPSPVERFEHTEQFARLRSLLQELAPADREILTLRYAWDYDTHRIAEYLNIAVAAVHMRLTRARQRLAALVKQKEQCRRPQTGTPLAAPQESEL</sequence>
<evidence type="ECO:0000256" key="2">
    <source>
        <dbReference type="ARBA" id="ARBA00023015"/>
    </source>
</evidence>
<dbReference type="Pfam" id="PF08281">
    <property type="entry name" value="Sigma70_r4_2"/>
    <property type="match status" value="1"/>
</dbReference>
<dbReference type="RefSeq" id="WP_194539191.1">
    <property type="nucleotide sequence ID" value="NZ_JACEFB010000013.1"/>
</dbReference>